<keyword evidence="8" id="KW-1185">Reference proteome</keyword>
<proteinExistence type="predicted"/>
<keyword evidence="5" id="KW-0812">Transmembrane</keyword>
<reference evidence="7" key="1">
    <citation type="submission" date="2023-06" db="EMBL/GenBank/DDBJ databases">
        <title>Male Hemibagrus guttatus genome.</title>
        <authorList>
            <person name="Bian C."/>
        </authorList>
    </citation>
    <scope>NUCLEOTIDE SEQUENCE</scope>
    <source>
        <strain evidence="7">Male_cb2023</strain>
        <tissue evidence="7">Muscle</tissue>
    </source>
</reference>
<dbReference type="Pfam" id="PF00059">
    <property type="entry name" value="Lectin_C"/>
    <property type="match status" value="2"/>
</dbReference>
<dbReference type="PROSITE" id="PS00615">
    <property type="entry name" value="C_TYPE_LECTIN_1"/>
    <property type="match status" value="1"/>
</dbReference>
<keyword evidence="2" id="KW-1015">Disulfide bond</keyword>
<keyword evidence="4" id="KW-0175">Coiled coil</keyword>
<dbReference type="AlphaFoldDB" id="A0AAE0PT79"/>
<dbReference type="PANTHER" id="PTHR46490:SF6">
    <property type="entry name" value="ASIALOGLYCOPROTEIN RECEPTOR 1-LIKE-RELATED"/>
    <property type="match status" value="1"/>
</dbReference>
<feature type="domain" description="C-type lectin" evidence="6">
    <location>
        <begin position="379"/>
        <end position="501"/>
    </location>
</feature>
<evidence type="ECO:0000313" key="7">
    <source>
        <dbReference type="EMBL" id="KAK3507547.1"/>
    </source>
</evidence>
<dbReference type="InterPro" id="IPR016187">
    <property type="entry name" value="CTDL_fold"/>
</dbReference>
<keyword evidence="5" id="KW-0472">Membrane</keyword>
<gene>
    <name evidence="7" type="ORF">QTP70_028449</name>
</gene>
<dbReference type="CDD" id="cd03590">
    <property type="entry name" value="CLECT_DC-SIGN_like"/>
    <property type="match status" value="2"/>
</dbReference>
<feature type="coiled-coil region" evidence="4">
    <location>
        <begin position="72"/>
        <end position="120"/>
    </location>
</feature>
<dbReference type="Gene3D" id="1.20.5.400">
    <property type="match status" value="2"/>
</dbReference>
<evidence type="ECO:0000256" key="2">
    <source>
        <dbReference type="ARBA" id="ARBA00023157"/>
    </source>
</evidence>
<protein>
    <recommendedName>
        <fullName evidence="6">C-type lectin domain-containing protein</fullName>
    </recommendedName>
</protein>
<evidence type="ECO:0000259" key="6">
    <source>
        <dbReference type="PROSITE" id="PS50041"/>
    </source>
</evidence>
<dbReference type="InterPro" id="IPR018378">
    <property type="entry name" value="C-type_lectin_CS"/>
</dbReference>
<name>A0AAE0PT79_9TELE</name>
<dbReference type="InterPro" id="IPR001304">
    <property type="entry name" value="C-type_lectin-like"/>
</dbReference>
<sequence length="506" mass="58712">MSESTSVYVNYPEHGGERIRTVAESVSASRINNTQRMRLTPSRGLSAKRRTFDSLITLLPLLIAAIVLGVRFNILKSENKQLQTILKNLTRERDQLQTSYNNLTKERDQLQNKLAETDAHTKLGWRYFNSSFYYISTAMKTWNESRQDCRNRGADLVIINSKEEEEFISLQLGRSRAWIGLSDIEVEGVWKWVDGTPLTTEEKKNRSDMSQVDYVSYTEERGERVERVVEIYESVDAVRGHNPRAKTEDFDTKTQQTGTNTFNEIPDITKGQKCTHELKDTNRNQIQMQNIGEDKKMSRCYTVTVVCVLLLCVLLLVAITVLWIKFNILNTENNQLQTSYNNLTIEKDQLKTSYNNLTKERDQLQKERDGYQKTLCDSYKWRCFISSSSIYGMSNEKKSWEESRNDCREKGADLLIINSKEEQEFIVKQLGNFEAWIGLSDEVKEREWKWVDGTTLNTNFSYWADGEPNNSGEEDCAVIYASTKSVWNDRKCSDKLPWICEKPVFQ</sequence>
<dbReference type="InterPro" id="IPR033989">
    <property type="entry name" value="CD209-like_CTLD"/>
</dbReference>
<comment type="caution">
    <text evidence="7">The sequence shown here is derived from an EMBL/GenBank/DDBJ whole genome shotgun (WGS) entry which is preliminary data.</text>
</comment>
<evidence type="ECO:0000256" key="3">
    <source>
        <dbReference type="ARBA" id="ARBA00023180"/>
    </source>
</evidence>
<dbReference type="SUPFAM" id="SSF56436">
    <property type="entry name" value="C-type lectin-like"/>
    <property type="match status" value="2"/>
</dbReference>
<dbReference type="InterPro" id="IPR052309">
    <property type="entry name" value="C-type_Lectin_Domain_Fam1"/>
</dbReference>
<feature type="coiled-coil region" evidence="4">
    <location>
        <begin position="333"/>
        <end position="374"/>
    </location>
</feature>
<dbReference type="InterPro" id="IPR016186">
    <property type="entry name" value="C-type_lectin-like/link_sf"/>
</dbReference>
<keyword evidence="1" id="KW-0430">Lectin</keyword>
<accession>A0AAE0PT79</accession>
<feature type="transmembrane region" description="Helical" evidence="5">
    <location>
        <begin position="55"/>
        <end position="74"/>
    </location>
</feature>
<organism evidence="7 8">
    <name type="scientific">Hemibagrus guttatus</name>
    <dbReference type="NCBI Taxonomy" id="175788"/>
    <lineage>
        <taxon>Eukaryota</taxon>
        <taxon>Metazoa</taxon>
        <taxon>Chordata</taxon>
        <taxon>Craniata</taxon>
        <taxon>Vertebrata</taxon>
        <taxon>Euteleostomi</taxon>
        <taxon>Actinopterygii</taxon>
        <taxon>Neopterygii</taxon>
        <taxon>Teleostei</taxon>
        <taxon>Ostariophysi</taxon>
        <taxon>Siluriformes</taxon>
        <taxon>Bagridae</taxon>
        <taxon>Hemibagrus</taxon>
    </lineage>
</organism>
<dbReference type="Gene3D" id="3.10.100.10">
    <property type="entry name" value="Mannose-Binding Protein A, subunit A"/>
    <property type="match status" value="2"/>
</dbReference>
<dbReference type="SMART" id="SM00034">
    <property type="entry name" value="CLECT"/>
    <property type="match status" value="2"/>
</dbReference>
<dbReference type="GO" id="GO:0030246">
    <property type="term" value="F:carbohydrate binding"/>
    <property type="evidence" value="ECO:0007669"/>
    <property type="project" value="UniProtKB-KW"/>
</dbReference>
<evidence type="ECO:0000256" key="1">
    <source>
        <dbReference type="ARBA" id="ARBA00022734"/>
    </source>
</evidence>
<evidence type="ECO:0000256" key="5">
    <source>
        <dbReference type="SAM" id="Phobius"/>
    </source>
</evidence>
<evidence type="ECO:0000313" key="8">
    <source>
        <dbReference type="Proteomes" id="UP001274896"/>
    </source>
</evidence>
<dbReference type="Proteomes" id="UP001274896">
    <property type="component" value="Unassembled WGS sequence"/>
</dbReference>
<keyword evidence="3" id="KW-0325">Glycoprotein</keyword>
<dbReference type="PANTHER" id="PTHR46490">
    <property type="entry name" value="C-TYPE LECTIN DOMAIN FAMILY 12 MEMBER A-RELATED"/>
    <property type="match status" value="1"/>
</dbReference>
<dbReference type="PROSITE" id="PS50041">
    <property type="entry name" value="C_TYPE_LECTIN_2"/>
    <property type="match status" value="2"/>
</dbReference>
<keyword evidence="5" id="KW-1133">Transmembrane helix</keyword>
<dbReference type="EMBL" id="JAUCMX010000029">
    <property type="protein sequence ID" value="KAK3507547.1"/>
    <property type="molecule type" value="Genomic_DNA"/>
</dbReference>
<evidence type="ECO:0000256" key="4">
    <source>
        <dbReference type="SAM" id="Coils"/>
    </source>
</evidence>
<feature type="domain" description="C-type lectin" evidence="6">
    <location>
        <begin position="128"/>
        <end position="198"/>
    </location>
</feature>
<feature type="transmembrane region" description="Helical" evidence="5">
    <location>
        <begin position="300"/>
        <end position="324"/>
    </location>
</feature>